<dbReference type="SUPFAM" id="SSF54897">
    <property type="entry name" value="Protease propeptides/inhibitors"/>
    <property type="match status" value="1"/>
</dbReference>
<reference evidence="10 11" key="1">
    <citation type="submission" date="2007-06" db="EMBL/GenBank/DDBJ databases">
        <authorList>
            <person name="Shimkets L."/>
            <person name="Ferriera S."/>
            <person name="Johnson J."/>
            <person name="Kravitz S."/>
            <person name="Beeson K."/>
            <person name="Sutton G."/>
            <person name="Rogers Y.-H."/>
            <person name="Friedman R."/>
            <person name="Frazier M."/>
            <person name="Venter J.C."/>
        </authorList>
    </citation>
    <scope>NUCLEOTIDE SEQUENCE [LARGE SCALE GENOMIC DNA]</scope>
    <source>
        <strain evidence="10 11">SIR-1</strain>
    </source>
</reference>
<dbReference type="CDD" id="cd11377">
    <property type="entry name" value="Pro-peptidase_S53"/>
    <property type="match status" value="1"/>
</dbReference>
<dbReference type="SMART" id="SM00944">
    <property type="entry name" value="Pro-kuma_activ"/>
    <property type="match status" value="1"/>
</dbReference>
<proteinExistence type="predicted"/>
<dbReference type="PROSITE" id="PS51695">
    <property type="entry name" value="SEDOLISIN"/>
    <property type="match status" value="1"/>
</dbReference>
<accession>A6GDK3</accession>
<dbReference type="Proteomes" id="UP000005801">
    <property type="component" value="Unassembled WGS sequence"/>
</dbReference>
<dbReference type="InterPro" id="IPR023828">
    <property type="entry name" value="Peptidase_S8_Ser-AS"/>
</dbReference>
<evidence type="ECO:0000256" key="3">
    <source>
        <dbReference type="ARBA" id="ARBA00022723"/>
    </source>
</evidence>
<evidence type="ECO:0000256" key="1">
    <source>
        <dbReference type="ARBA" id="ARBA00001913"/>
    </source>
</evidence>
<dbReference type="eggNOG" id="COG4934">
    <property type="taxonomic scope" value="Bacteria"/>
</dbReference>
<dbReference type="STRING" id="391625.PPSIR1_06748"/>
<evidence type="ECO:0000256" key="7">
    <source>
        <dbReference type="ARBA" id="ARBA00023145"/>
    </source>
</evidence>
<dbReference type="InterPro" id="IPR036852">
    <property type="entry name" value="Peptidase_S8/S53_dom_sf"/>
</dbReference>
<feature type="domain" description="Peptidase S53" evidence="9">
    <location>
        <begin position="299"/>
        <end position="629"/>
    </location>
</feature>
<dbReference type="SUPFAM" id="SSF52743">
    <property type="entry name" value="Subtilisin-like"/>
    <property type="match status" value="1"/>
</dbReference>
<dbReference type="Pfam" id="PF00082">
    <property type="entry name" value="Peptidase_S8"/>
    <property type="match status" value="1"/>
</dbReference>
<dbReference type="PANTHER" id="PTHR14218:SF15">
    <property type="entry name" value="TRIPEPTIDYL-PEPTIDASE 1"/>
    <property type="match status" value="1"/>
</dbReference>
<organism evidence="10 11">
    <name type="scientific">Plesiocystis pacifica SIR-1</name>
    <dbReference type="NCBI Taxonomy" id="391625"/>
    <lineage>
        <taxon>Bacteria</taxon>
        <taxon>Pseudomonadati</taxon>
        <taxon>Myxococcota</taxon>
        <taxon>Polyangia</taxon>
        <taxon>Nannocystales</taxon>
        <taxon>Nannocystaceae</taxon>
        <taxon>Plesiocystis</taxon>
    </lineage>
</organism>
<protein>
    <submittedName>
        <fullName evidence="10">Peptidase S8 and S53, subtilisin, kexin, sedolisin</fullName>
    </submittedName>
</protein>
<dbReference type="CDD" id="cd04056">
    <property type="entry name" value="Peptidases_S53"/>
    <property type="match status" value="1"/>
</dbReference>
<dbReference type="GO" id="GO:0004252">
    <property type="term" value="F:serine-type endopeptidase activity"/>
    <property type="evidence" value="ECO:0007669"/>
    <property type="project" value="InterPro"/>
</dbReference>
<dbReference type="GO" id="GO:0046872">
    <property type="term" value="F:metal ion binding"/>
    <property type="evidence" value="ECO:0007669"/>
    <property type="project" value="UniProtKB-KW"/>
</dbReference>
<keyword evidence="11" id="KW-1185">Reference proteome</keyword>
<evidence type="ECO:0000259" key="9">
    <source>
        <dbReference type="PROSITE" id="PS51695"/>
    </source>
</evidence>
<evidence type="ECO:0000256" key="2">
    <source>
        <dbReference type="ARBA" id="ARBA00022670"/>
    </source>
</evidence>
<evidence type="ECO:0000256" key="6">
    <source>
        <dbReference type="ARBA" id="ARBA00022837"/>
    </source>
</evidence>
<dbReference type="EMBL" id="ABCS01000074">
    <property type="protein sequence ID" value="EDM76046.1"/>
    <property type="molecule type" value="Genomic_DNA"/>
</dbReference>
<keyword evidence="7" id="KW-0865">Zymogen</keyword>
<keyword evidence="5" id="KW-0720">Serine protease</keyword>
<comment type="cofactor">
    <cofactor evidence="1">
        <name>Ca(2+)</name>
        <dbReference type="ChEBI" id="CHEBI:29108"/>
    </cofactor>
</comment>
<comment type="caution">
    <text evidence="10">The sequence shown here is derived from an EMBL/GenBank/DDBJ whole genome shotgun (WGS) entry which is preliminary data.</text>
</comment>
<dbReference type="GO" id="GO:0006508">
    <property type="term" value="P:proteolysis"/>
    <property type="evidence" value="ECO:0007669"/>
    <property type="project" value="UniProtKB-KW"/>
</dbReference>
<dbReference type="AlphaFoldDB" id="A6GDK3"/>
<name>A6GDK3_9BACT</name>
<feature type="region of interest" description="Disordered" evidence="8">
    <location>
        <begin position="12"/>
        <end position="124"/>
    </location>
</feature>
<feature type="compositionally biased region" description="Acidic residues" evidence="8">
    <location>
        <begin position="28"/>
        <end position="95"/>
    </location>
</feature>
<dbReference type="InterPro" id="IPR015366">
    <property type="entry name" value="S53_propep"/>
</dbReference>
<dbReference type="PANTHER" id="PTHR14218">
    <property type="entry name" value="PROTEASE S8 TRIPEPTIDYL PEPTIDASE I CLN2"/>
    <property type="match status" value="1"/>
</dbReference>
<dbReference type="InterPro" id="IPR050819">
    <property type="entry name" value="Tripeptidyl-peptidase_I"/>
</dbReference>
<evidence type="ECO:0000256" key="8">
    <source>
        <dbReference type="SAM" id="MobiDB-lite"/>
    </source>
</evidence>
<gene>
    <name evidence="10" type="ORF">PPSIR1_06748</name>
</gene>
<evidence type="ECO:0000313" key="10">
    <source>
        <dbReference type="EMBL" id="EDM76046.1"/>
    </source>
</evidence>
<dbReference type="Gene3D" id="3.40.50.200">
    <property type="entry name" value="Peptidase S8/S53 domain"/>
    <property type="match status" value="1"/>
</dbReference>
<dbReference type="GO" id="GO:0008240">
    <property type="term" value="F:tripeptidyl-peptidase activity"/>
    <property type="evidence" value="ECO:0007669"/>
    <property type="project" value="TreeGrafter"/>
</dbReference>
<feature type="compositionally biased region" description="Pro residues" evidence="8">
    <location>
        <begin position="114"/>
        <end position="124"/>
    </location>
</feature>
<keyword evidence="3" id="KW-0479">Metal-binding</keyword>
<keyword evidence="6" id="KW-0106">Calcium</keyword>
<evidence type="ECO:0000256" key="5">
    <source>
        <dbReference type="ARBA" id="ARBA00022825"/>
    </source>
</evidence>
<dbReference type="InterPro" id="IPR030400">
    <property type="entry name" value="Sedolisin_dom"/>
</dbReference>
<keyword evidence="4" id="KW-0378">Hydrolase</keyword>
<sequence>MPLLAAAALAVVAPGCPSDDTPIGGETTETDDEVGEVTDDTTTEDDTTTDTTEEETTEEESTEETTTEEESTEETTEEESTEETTEEESTEETTETDTGGNPLDEIPEEEWEPVPNPDGVPSPLPGVYDDLGAADPNDSFRALIGLYLRDREELVDFTLEVSDPSSDLYGQYMSVDELLDNHAPLEDDFELLQAWLEFEGLEVSYLATNRMLIHFKGLVGQFNEAFDTQLHVCMRKNPQAGGDPIPVYCTTDSFTLPAFVADRSPGIVTADLPADDTVLPNEIGEIQSIPPNTANNGSRLHPDRVARAYNLDELYDLGYDGSGQTVGVIMGAATHGKWAQTFWQSWGIVRENPITFNLDDPPSTRFVESQLDTEWTGAMAPGAAMIQYACHDAKNTSMVFCTNEAVTRAPGDGVSILTDSFAHREDSEPLVVRNQYNDSGLIAAALGITFFSASGDSARTDTPSSSPWVTAVGGTRVILNGQGNVTNEIAWDESGSGETLSFDMPPWQVDAASQFGSNRMVADVAAAASPASPFWVYYNSQWSLYGGTSFSSPVWAGLAAVVNEYRADNGMAPLGYINQMLYTTPAVQASFRDITQGATDLFSCGPGYDVPTGWGVPDAKAFADAVPDTP</sequence>
<dbReference type="InterPro" id="IPR000209">
    <property type="entry name" value="Peptidase_S8/S53_dom"/>
</dbReference>
<dbReference type="MEROPS" id="S53.004"/>
<evidence type="ECO:0000256" key="4">
    <source>
        <dbReference type="ARBA" id="ARBA00022801"/>
    </source>
</evidence>
<dbReference type="PROSITE" id="PS00138">
    <property type="entry name" value="SUBTILASE_SER"/>
    <property type="match status" value="1"/>
</dbReference>
<keyword evidence="2" id="KW-0645">Protease</keyword>
<evidence type="ECO:0000313" key="11">
    <source>
        <dbReference type="Proteomes" id="UP000005801"/>
    </source>
</evidence>
<dbReference type="Pfam" id="PF09286">
    <property type="entry name" value="Pro-kuma_activ"/>
    <property type="match status" value="1"/>
</dbReference>